<reference evidence="1 2" key="1">
    <citation type="submission" date="2021-06" db="EMBL/GenBank/DDBJ databases">
        <authorList>
            <person name="Palmer J.M."/>
        </authorList>
    </citation>
    <scope>NUCLEOTIDE SEQUENCE [LARGE SCALE GENOMIC DNA]</scope>
    <source>
        <strain evidence="1 2">GA_2019</strain>
        <tissue evidence="1">Muscle</tissue>
    </source>
</reference>
<keyword evidence="2" id="KW-1185">Reference proteome</keyword>
<dbReference type="PANTHER" id="PTHR22455:SF10">
    <property type="entry name" value="CILIA- AND FLAGELLA-ASSOCIATED PROTEIN 91"/>
    <property type="match status" value="1"/>
</dbReference>
<dbReference type="Proteomes" id="UP001476798">
    <property type="component" value="Unassembled WGS sequence"/>
</dbReference>
<evidence type="ECO:0000313" key="2">
    <source>
        <dbReference type="Proteomes" id="UP001476798"/>
    </source>
</evidence>
<name>A0ABV0N1Q6_9TELE</name>
<accession>A0ABV0N1Q6</accession>
<protein>
    <submittedName>
        <fullName evidence="1">Uncharacterized protein</fullName>
    </submittedName>
</protein>
<proteinExistence type="predicted"/>
<comment type="caution">
    <text evidence="1">The sequence shown here is derived from an EMBL/GenBank/DDBJ whole genome shotgun (WGS) entry which is preliminary data.</text>
</comment>
<dbReference type="PANTHER" id="PTHR22455">
    <property type="entry name" value="CILIA- AND FLAGELLA-ASSOCIATED PROTEIN 91"/>
    <property type="match status" value="1"/>
</dbReference>
<evidence type="ECO:0000313" key="1">
    <source>
        <dbReference type="EMBL" id="MEQ2165292.1"/>
    </source>
</evidence>
<sequence length="127" mass="14866">MFSSKPQYTLKLDPAEPVPSYSDYHWRGHAEQRREALQQLAGVNPNAQTCHVTGADYWKYFKRPLIPFEQKFPPDVIFEFSRSVSPPSARWGFRQTTEKVKHRLTRTALTIFCRLGRVPQSSCNWQH</sequence>
<gene>
    <name evidence="1" type="ORF">GOODEAATRI_015393</name>
</gene>
<dbReference type="InterPro" id="IPR026720">
    <property type="entry name" value="CFAP91"/>
</dbReference>
<organism evidence="1 2">
    <name type="scientific">Goodea atripinnis</name>
    <dbReference type="NCBI Taxonomy" id="208336"/>
    <lineage>
        <taxon>Eukaryota</taxon>
        <taxon>Metazoa</taxon>
        <taxon>Chordata</taxon>
        <taxon>Craniata</taxon>
        <taxon>Vertebrata</taxon>
        <taxon>Euteleostomi</taxon>
        <taxon>Actinopterygii</taxon>
        <taxon>Neopterygii</taxon>
        <taxon>Teleostei</taxon>
        <taxon>Neoteleostei</taxon>
        <taxon>Acanthomorphata</taxon>
        <taxon>Ovalentaria</taxon>
        <taxon>Atherinomorphae</taxon>
        <taxon>Cyprinodontiformes</taxon>
        <taxon>Goodeidae</taxon>
        <taxon>Goodea</taxon>
    </lineage>
</organism>
<dbReference type="EMBL" id="JAHRIO010021129">
    <property type="protein sequence ID" value="MEQ2165292.1"/>
    <property type="molecule type" value="Genomic_DNA"/>
</dbReference>